<feature type="coiled-coil region" evidence="1">
    <location>
        <begin position="125"/>
        <end position="173"/>
    </location>
</feature>
<accession>A0A1I1M511</accession>
<dbReference type="EMBL" id="FOLL01000029">
    <property type="protein sequence ID" value="SFC80315.1"/>
    <property type="molecule type" value="Genomic_DNA"/>
</dbReference>
<keyword evidence="3" id="KW-1185">Reference proteome</keyword>
<evidence type="ECO:0000256" key="1">
    <source>
        <dbReference type="SAM" id="Coils"/>
    </source>
</evidence>
<gene>
    <name evidence="2" type="ORF">SAMN05421747_1291</name>
</gene>
<dbReference type="RefSeq" id="WP_090975101.1">
    <property type="nucleotide sequence ID" value="NZ_FOLL01000029.1"/>
</dbReference>
<dbReference type="OrthoDB" id="1431451at2"/>
<evidence type="ECO:0000313" key="3">
    <source>
        <dbReference type="Proteomes" id="UP000199577"/>
    </source>
</evidence>
<dbReference type="SUPFAM" id="SSF109998">
    <property type="entry name" value="Triger factor/SurA peptide-binding domain-like"/>
    <property type="match status" value="1"/>
</dbReference>
<proteinExistence type="predicted"/>
<evidence type="ECO:0000313" key="2">
    <source>
        <dbReference type="EMBL" id="SFC80315.1"/>
    </source>
</evidence>
<protein>
    <submittedName>
        <fullName evidence="2">Uncharacterized protein</fullName>
    </submittedName>
</protein>
<organism evidence="2 3">
    <name type="scientific">Parapedobacter composti</name>
    <dbReference type="NCBI Taxonomy" id="623281"/>
    <lineage>
        <taxon>Bacteria</taxon>
        <taxon>Pseudomonadati</taxon>
        <taxon>Bacteroidota</taxon>
        <taxon>Sphingobacteriia</taxon>
        <taxon>Sphingobacteriales</taxon>
        <taxon>Sphingobacteriaceae</taxon>
        <taxon>Parapedobacter</taxon>
    </lineage>
</organism>
<dbReference type="AlphaFoldDB" id="A0A1I1M511"/>
<dbReference type="Proteomes" id="UP000199577">
    <property type="component" value="Unassembled WGS sequence"/>
</dbReference>
<dbReference type="InterPro" id="IPR027304">
    <property type="entry name" value="Trigger_fact/SurA_dom_sf"/>
</dbReference>
<reference evidence="2 3" key="1">
    <citation type="submission" date="2016-10" db="EMBL/GenBank/DDBJ databases">
        <authorList>
            <person name="de Groot N.N."/>
        </authorList>
    </citation>
    <scope>NUCLEOTIDE SEQUENCE [LARGE SCALE GENOMIC DNA]</scope>
    <source>
        <strain evidence="2 3">DSM 22900</strain>
    </source>
</reference>
<sequence length="253" mass="29228">MTGQEFESHSIFDKLEQFKNRISENEIREAVNIDDIHFFETAYRYLVDRLNLTIPAIVQEAELTHISQEVENALSQINAFVGNRNPGHINNSRNNLHSAITRIRNLPLPFSQNDFNFSKSIAGFEKIVKEKHVSLEQENKALKESIKALDTELKKNRSELNRISTLLQQKEAETKTINSNFQTEFANIKAIATQNYESDRITFKTELDAMKHDYETEKASFNKDFDELKQTLSNEIKDSRKAIDSDMEKLIGV</sequence>
<name>A0A1I1M511_9SPHI</name>
<keyword evidence="1" id="KW-0175">Coiled coil</keyword>